<proteinExistence type="inferred from homology"/>
<dbReference type="Pfam" id="PF00018">
    <property type="entry name" value="SH3_1"/>
    <property type="match status" value="1"/>
</dbReference>
<evidence type="ECO:0000256" key="2">
    <source>
        <dbReference type="ARBA" id="ARBA00022443"/>
    </source>
</evidence>
<dbReference type="InterPro" id="IPR036028">
    <property type="entry name" value="SH3-like_dom_sf"/>
</dbReference>
<dbReference type="Pfam" id="PF00625">
    <property type="entry name" value="Guanylate_kin"/>
    <property type="match status" value="1"/>
</dbReference>
<dbReference type="SMART" id="SM00326">
    <property type="entry name" value="SH3"/>
    <property type="match status" value="1"/>
</dbReference>
<dbReference type="PROSITE" id="PS50052">
    <property type="entry name" value="GUANYLATE_KINASE_2"/>
    <property type="match status" value="1"/>
</dbReference>
<dbReference type="AlphaFoldDB" id="A0A6P6JY87"/>
<accession>A0A6P6JY87</accession>
<evidence type="ECO:0000256" key="1">
    <source>
        <dbReference type="ARBA" id="ARBA00007014"/>
    </source>
</evidence>
<dbReference type="InterPro" id="IPR027417">
    <property type="entry name" value="P-loop_NTPase"/>
</dbReference>
<dbReference type="SUPFAM" id="SSF50044">
    <property type="entry name" value="SH3-domain"/>
    <property type="match status" value="1"/>
</dbReference>
<evidence type="ECO:0000259" key="5">
    <source>
        <dbReference type="PROSITE" id="PS50052"/>
    </source>
</evidence>
<dbReference type="Proteomes" id="UP000515129">
    <property type="component" value="Chromosome 28"/>
</dbReference>
<keyword evidence="2 3" id="KW-0728">SH3 domain</keyword>
<dbReference type="RefSeq" id="XP_026064540.1">
    <property type="nucleotide sequence ID" value="XM_026208755.1"/>
</dbReference>
<dbReference type="KEGG" id="caua:113047404"/>
<dbReference type="SUPFAM" id="SSF52540">
    <property type="entry name" value="P-loop containing nucleoside triphosphate hydrolases"/>
    <property type="match status" value="1"/>
</dbReference>
<feature type="domain" description="SH3" evidence="4">
    <location>
        <begin position="4"/>
        <end position="72"/>
    </location>
</feature>
<dbReference type="PANTHER" id="PTHR23122">
    <property type="entry name" value="MEMBRANE-ASSOCIATED GUANYLATE KINASE MAGUK"/>
    <property type="match status" value="1"/>
</dbReference>
<evidence type="ECO:0000313" key="7">
    <source>
        <dbReference type="RefSeq" id="XP_026064540.1"/>
    </source>
</evidence>
<evidence type="ECO:0000259" key="4">
    <source>
        <dbReference type="PROSITE" id="PS50002"/>
    </source>
</evidence>
<dbReference type="SMART" id="SM00072">
    <property type="entry name" value="GuKc"/>
    <property type="match status" value="1"/>
</dbReference>
<feature type="non-terminal residue" evidence="7">
    <location>
        <position position="1"/>
    </location>
</feature>
<comment type="similarity">
    <text evidence="1">Belongs to the MAGUK family.</text>
</comment>
<dbReference type="InterPro" id="IPR008145">
    <property type="entry name" value="GK/Ca_channel_bsu"/>
</dbReference>
<dbReference type="Gene3D" id="2.30.30.40">
    <property type="entry name" value="SH3 Domains"/>
    <property type="match status" value="1"/>
</dbReference>
<feature type="domain" description="Guanylate kinase-like" evidence="5">
    <location>
        <begin position="50"/>
        <end position="237"/>
    </location>
</feature>
<name>A0A6P6JY87_CARAU</name>
<sequence>LSWSLQVFVKCHCDYDPANDNLIPCKEAGLQFSRGDILQIVNQEDVNWWQARHVEGGSAGLIPSQLLEEKRKAFVKKDVDLSPADTSRKPKSADRENMMYAFTSRSKMEADIKAGHYLEHGEYDGNLYGTKNDSIHEVVEAGRICILDVSPQALKVLRTSEFLPYVVFIKAPEFEVLKAMNRSGVEAGVTKHRTDAELKRTVDESAKIQRVYGHYFDLTIVNDDLEQAYRKLKSSLEELKGAQQWVPVGWVF</sequence>
<keyword evidence="6" id="KW-1185">Reference proteome</keyword>
<dbReference type="Gene3D" id="3.30.63.10">
    <property type="entry name" value="Guanylate Kinase phosphate binding domain"/>
    <property type="match status" value="1"/>
</dbReference>
<dbReference type="InterPro" id="IPR050716">
    <property type="entry name" value="MAGUK"/>
</dbReference>
<dbReference type="PROSITE" id="PS50002">
    <property type="entry name" value="SH3"/>
    <property type="match status" value="1"/>
</dbReference>
<dbReference type="InterPro" id="IPR001452">
    <property type="entry name" value="SH3_domain"/>
</dbReference>
<evidence type="ECO:0000256" key="3">
    <source>
        <dbReference type="PROSITE-ProRule" id="PRU00192"/>
    </source>
</evidence>
<dbReference type="InterPro" id="IPR008144">
    <property type="entry name" value="Guanylate_kin-like_dom"/>
</dbReference>
<dbReference type="Gene3D" id="3.40.50.300">
    <property type="entry name" value="P-loop containing nucleotide triphosphate hydrolases"/>
    <property type="match status" value="1"/>
</dbReference>
<organism evidence="6 7">
    <name type="scientific">Carassius auratus</name>
    <name type="common">Goldfish</name>
    <dbReference type="NCBI Taxonomy" id="7957"/>
    <lineage>
        <taxon>Eukaryota</taxon>
        <taxon>Metazoa</taxon>
        <taxon>Chordata</taxon>
        <taxon>Craniata</taxon>
        <taxon>Vertebrata</taxon>
        <taxon>Euteleostomi</taxon>
        <taxon>Actinopterygii</taxon>
        <taxon>Neopterygii</taxon>
        <taxon>Teleostei</taxon>
        <taxon>Ostariophysi</taxon>
        <taxon>Cypriniformes</taxon>
        <taxon>Cyprinidae</taxon>
        <taxon>Cyprininae</taxon>
        <taxon>Carassius</taxon>
    </lineage>
</organism>
<evidence type="ECO:0000313" key="6">
    <source>
        <dbReference type="Proteomes" id="UP000515129"/>
    </source>
</evidence>
<dbReference type="GeneID" id="113047404"/>
<protein>
    <submittedName>
        <fullName evidence="7">MAGUK p55 subfamily member 2-like</fullName>
    </submittedName>
</protein>
<gene>
    <name evidence="7" type="primary">LOC113047404</name>
</gene>
<reference evidence="7" key="1">
    <citation type="submission" date="2025-08" db="UniProtKB">
        <authorList>
            <consortium name="RefSeq"/>
        </authorList>
    </citation>
    <scope>IDENTIFICATION</scope>
    <source>
        <strain evidence="7">Wakin</strain>
        <tissue evidence="7">Muscle</tissue>
    </source>
</reference>
<dbReference type="OrthoDB" id="8849617at2759"/>